<dbReference type="PANTHER" id="PTHR37323:SF1">
    <property type="entry name" value="L-ORNITHINE N(ALPHA)-ACYLTRANSFERASE"/>
    <property type="match status" value="1"/>
</dbReference>
<evidence type="ECO:0000256" key="2">
    <source>
        <dbReference type="ARBA" id="ARBA00022516"/>
    </source>
</evidence>
<evidence type="ECO:0000313" key="7">
    <source>
        <dbReference type="EMBL" id="SFM74688.1"/>
    </source>
</evidence>
<keyword evidence="5" id="KW-0012">Acyltransferase</keyword>
<organism evidence="7 8">
    <name type="scientific">Saccharopolyspora antimicrobica</name>
    <dbReference type="NCBI Taxonomy" id="455193"/>
    <lineage>
        <taxon>Bacteria</taxon>
        <taxon>Bacillati</taxon>
        <taxon>Actinomycetota</taxon>
        <taxon>Actinomycetes</taxon>
        <taxon>Pseudonocardiales</taxon>
        <taxon>Pseudonocardiaceae</taxon>
        <taxon>Saccharopolyspora</taxon>
    </lineage>
</organism>
<keyword evidence="9" id="KW-1185">Reference proteome</keyword>
<evidence type="ECO:0000313" key="6">
    <source>
        <dbReference type="EMBL" id="RKT85763.1"/>
    </source>
</evidence>
<dbReference type="InterPro" id="IPR052351">
    <property type="entry name" value="Ornithine_N-alpha-AT"/>
</dbReference>
<proteinExistence type="predicted"/>
<gene>
    <name evidence="6" type="ORF">ATL45_4116</name>
    <name evidence="7" type="ORF">SAMN05421805_1011388</name>
</gene>
<keyword evidence="2" id="KW-0444">Lipid biosynthesis</keyword>
<dbReference type="GO" id="GO:0016746">
    <property type="term" value="F:acyltransferase activity"/>
    <property type="evidence" value="ECO:0007669"/>
    <property type="project" value="UniProtKB-KW"/>
</dbReference>
<dbReference type="AlphaFoldDB" id="A0A1I4TD22"/>
<dbReference type="PANTHER" id="PTHR37323">
    <property type="entry name" value="GCN5-RELATED N-ACETYLTRANSFERASE"/>
    <property type="match status" value="1"/>
</dbReference>
<evidence type="ECO:0000256" key="3">
    <source>
        <dbReference type="ARBA" id="ARBA00022679"/>
    </source>
</evidence>
<reference evidence="7 8" key="1">
    <citation type="submission" date="2016-10" db="EMBL/GenBank/DDBJ databases">
        <authorList>
            <person name="de Groot N.N."/>
        </authorList>
    </citation>
    <scope>NUCLEOTIDE SEQUENCE [LARGE SCALE GENOMIC DNA]</scope>
    <source>
        <strain evidence="7 8">CPCC 201259</strain>
    </source>
</reference>
<keyword evidence="4" id="KW-0443">Lipid metabolism</keyword>
<comment type="pathway">
    <text evidence="1">Lipid metabolism.</text>
</comment>
<dbReference type="STRING" id="455193.SAMN05421805_1011388"/>
<accession>A0A1I4TD22</accession>
<reference evidence="6 9" key="2">
    <citation type="submission" date="2018-10" db="EMBL/GenBank/DDBJ databases">
        <title>Sequencing the genomes of 1000 actinobacteria strains.</title>
        <authorList>
            <person name="Klenk H.-P."/>
        </authorList>
    </citation>
    <scope>NUCLEOTIDE SEQUENCE [LARGE SCALE GENOMIC DNA]</scope>
    <source>
        <strain evidence="6 9">DSM 45119</strain>
    </source>
</reference>
<name>A0A1I4TD22_9PSEU</name>
<evidence type="ECO:0000256" key="4">
    <source>
        <dbReference type="ARBA" id="ARBA00023098"/>
    </source>
</evidence>
<dbReference type="Proteomes" id="UP000199398">
    <property type="component" value="Unassembled WGS sequence"/>
</dbReference>
<dbReference type="EMBL" id="RBXX01000002">
    <property type="protein sequence ID" value="RKT85763.1"/>
    <property type="molecule type" value="Genomic_DNA"/>
</dbReference>
<evidence type="ECO:0000313" key="9">
    <source>
        <dbReference type="Proteomes" id="UP000270697"/>
    </source>
</evidence>
<dbReference type="Pfam" id="PF13444">
    <property type="entry name" value="Acetyltransf_5"/>
    <property type="match status" value="1"/>
</dbReference>
<dbReference type="SUPFAM" id="SSF55729">
    <property type="entry name" value="Acyl-CoA N-acyltransferases (Nat)"/>
    <property type="match status" value="1"/>
</dbReference>
<protein>
    <submittedName>
        <fullName evidence="6 7">Hemolysin</fullName>
    </submittedName>
</protein>
<sequence>MFAARRYTFGMSETQLLASAAPNAAADVHYSLLVVRDSDEVHAAQRLRYQVFAEEMGATVTGREFGVDRDAFDDHCDHLIVREDNSGAVVGTYRMLPPGRAAEAGMLYSETEFDLSALAPLRSSLVETGRSCVHPDHRNGAVIGLVWTGIARYMLLHGHRMLAGCASVPLDDGGVLASHVWNAVSAKHYAPEEFRVHPHRPWEPIDVTGRAQLPPLLKGYLRLGAQVCGRPAHDPDFDVADFFVLLDLDRADQRYLRFFLGDAA</sequence>
<keyword evidence="3" id="KW-0808">Transferase</keyword>
<dbReference type="Proteomes" id="UP000270697">
    <property type="component" value="Unassembled WGS sequence"/>
</dbReference>
<dbReference type="Gene3D" id="3.40.630.30">
    <property type="match status" value="1"/>
</dbReference>
<evidence type="ECO:0000256" key="5">
    <source>
        <dbReference type="ARBA" id="ARBA00023315"/>
    </source>
</evidence>
<evidence type="ECO:0000256" key="1">
    <source>
        <dbReference type="ARBA" id="ARBA00005189"/>
    </source>
</evidence>
<dbReference type="InterPro" id="IPR016181">
    <property type="entry name" value="Acyl_CoA_acyltransferase"/>
</dbReference>
<dbReference type="EMBL" id="FOUP01000001">
    <property type="protein sequence ID" value="SFM74688.1"/>
    <property type="molecule type" value="Genomic_DNA"/>
</dbReference>
<dbReference type="GO" id="GO:0006629">
    <property type="term" value="P:lipid metabolic process"/>
    <property type="evidence" value="ECO:0007669"/>
    <property type="project" value="UniProtKB-KW"/>
</dbReference>
<evidence type="ECO:0000313" key="8">
    <source>
        <dbReference type="Proteomes" id="UP000199398"/>
    </source>
</evidence>